<dbReference type="EMBL" id="CP077090">
    <property type="protein sequence ID" value="QXI10726.1"/>
    <property type="molecule type" value="Genomic_DNA"/>
</dbReference>
<dbReference type="KEGG" id="pze:HU754_023450"/>
<dbReference type="SUPFAM" id="SSF49373">
    <property type="entry name" value="Invasin/intimin cell-adhesion fragments"/>
    <property type="match status" value="1"/>
</dbReference>
<proteinExistence type="predicted"/>
<sequence length="1363" mass="149513">MQHKRAWPARARECAVMNNPIVQVNENLVCNGDFEERFDCWAKTGAVAIGLAYYDNTPVKHIKAPKGAGVTQDVTLPRDPDGNGAYWLSFLWESSFSQSGWVRISQGEIEHYRIELKPVGKPDQAQQREGFGSGPERRFSPTLHEVELTSDISSSKPLRIEIYSSTESSSPNGELWVTRVKVELKLAPLELQEIELDGMSFLPLRKIYLCQGASRGGAFGSDALITPHVLGFVPVPDNPWDGTPVALSIDNNPQGAIVATPAWDSPQSLDVPWTLDCPLIDDQDYEFTLSLRNRYTAQTYEIPVSLGHHRLIFREVVEAAYYPLIEQSVRLGVQVASYYTGQPFAGLTVNWATAEHGVLAATVTDEQGWAYFDYEAKAAGDFVIEASVVSFYYEQGVWTQTFDVLVLGEDPWARLTVRENNEIRDWIDNSYPNRGSTHFIDVMLAANSRLRGSDFYLHWHGDKPGQLGVVVSPPLETSVLMPIDGGGTASWTLNCEDRRDGIFELSLVCSKLLLPSPRKRMSLARNRIRIKEVRQAENSPVVEEHESAYLRLQVVHVTDQGDGEPVIGALVEWQMAESVVQSQTGSGGWGSLKFYTREHGIHAITAAVRAHESAESHECEFSVTAIARSSWKDKVNITFDRGLVNQDLGVVCKRGLTHSLVVTALADSPLIGQEITLAWGIDDPGIGLVVSELGEPRVLRADEPLIWTLSSEFAKSRSSMFGLRLLTDSLEDRELLGRLVSPDIYDEFTLELDHMSTDRGQLLYPCLGAVHRYIFRTNALSALVGLAMDLQWSGTPASEMDIVLDPPPHSHNVIDESGMTWTLDCSDSQGGGAFGLKFLTGGAGSTDVTRMHLGHNKLSIETVRESAVFPIVGQDPAWMWAKVRSDFSEAAMVQVPTQWKVDGHSEEHVTADDGWAGFAYGATTGGSAMVEVSVTSPYDNATDTRSMEVCSLADDPWARLQFSMDNGPAQPFGQDTGFARRKLTHRIDVTAPQDTFLSGRKLTLGMVGTGPEALGIRFTQPVLGLPRVFSREAGFTDSFMVDDKRNGSFGLFLACESLARWSPVNAMSVGEGTQVVKIAERSRVSETLYWGEAVSEQITIVSAISGRPMAGMNVVWRSADLGEVTTTTNFYGVARIRFVPKTPGAAQLTATVGDTQYSESISLPYFLHEPRQIKELFSDDLTGYPGQEISAQALVVSANTGEPLANVEVMWEYNNTSLPATLTGTDGMATVRFVLGSAGEAALWASVKGGLAGWDVETLRLTVTERPAVVKSVVAAPNPAFVNDWVTMTALIVDKASGEPMPKRKILVSINGRPFIDYSTNGNGKYETSWRVMDLSETVSLDVKVENPDGTSSSGSVHVRIER</sequence>
<reference evidence="1" key="1">
    <citation type="journal article" date="2020" name="Microorganisms">
        <title>Reliable Identification of Environmental Pseudomonas Isolates Using the rpoD Gene.</title>
        <authorList>
            <consortium name="The Broad Institute Genome Sequencing Platform"/>
            <person name="Girard L."/>
            <person name="Lood C."/>
            <person name="Rokni-Zadeh H."/>
            <person name="van Noort V."/>
            <person name="Lavigne R."/>
            <person name="De Mot R."/>
        </authorList>
    </citation>
    <scope>NUCLEOTIDE SEQUENCE</scope>
    <source>
        <strain evidence="1">OE 48.2</strain>
    </source>
</reference>
<gene>
    <name evidence="1" type="ORF">HU754_023450</name>
</gene>
<organism evidence="1 2">
    <name type="scientific">Pseudomonas zeae</name>
    <dbReference type="NCBI Taxonomy" id="2745510"/>
    <lineage>
        <taxon>Bacteria</taxon>
        <taxon>Pseudomonadati</taxon>
        <taxon>Pseudomonadota</taxon>
        <taxon>Gammaproteobacteria</taxon>
        <taxon>Pseudomonadales</taxon>
        <taxon>Pseudomonadaceae</taxon>
        <taxon>Pseudomonas</taxon>
    </lineage>
</organism>
<name>A0A9E6NMX1_9PSED</name>
<evidence type="ECO:0000313" key="2">
    <source>
        <dbReference type="Proteomes" id="UP000627092"/>
    </source>
</evidence>
<reference evidence="1" key="2">
    <citation type="journal article" date="2021" name="Microorganisms">
        <title>The Ever-Expanding Pseudomonas Genus: Description of 43 New Species and Partition of the Pseudomonas putida Group.</title>
        <authorList>
            <person name="Girard L."/>
            <person name="Lood C."/>
            <person name="Hofte M."/>
            <person name="Vandamme P."/>
            <person name="Rokni-Zadeh H."/>
            <person name="van Noort V."/>
            <person name="Lavigne R."/>
            <person name="De Mot R."/>
        </authorList>
    </citation>
    <scope>NUCLEOTIDE SEQUENCE</scope>
    <source>
        <strain evidence="1">OE 48.2</strain>
    </source>
</reference>
<dbReference type="Gene3D" id="2.60.40.10">
    <property type="entry name" value="Immunoglobulins"/>
    <property type="match status" value="1"/>
</dbReference>
<dbReference type="Proteomes" id="UP000627092">
    <property type="component" value="Chromosome"/>
</dbReference>
<protein>
    <submittedName>
        <fullName evidence="1">Uncharacterized protein</fullName>
    </submittedName>
</protein>
<dbReference type="InterPro" id="IPR008964">
    <property type="entry name" value="Invasin/intimin_cell_adhesion"/>
</dbReference>
<evidence type="ECO:0000313" key="1">
    <source>
        <dbReference type="EMBL" id="QXI10726.1"/>
    </source>
</evidence>
<dbReference type="InterPro" id="IPR013783">
    <property type="entry name" value="Ig-like_fold"/>
</dbReference>
<accession>A0A9E6NMX1</accession>